<name>A0A292PZL7_9PEZI</name>
<evidence type="ECO:0000256" key="1">
    <source>
        <dbReference type="SAM" id="MobiDB-lite"/>
    </source>
</evidence>
<dbReference type="Pfam" id="PF09362">
    <property type="entry name" value="DUF1996"/>
    <property type="match status" value="1"/>
</dbReference>
<protein>
    <recommendedName>
        <fullName evidence="2">DUF1996 domain-containing protein</fullName>
    </recommendedName>
</protein>
<dbReference type="PANTHER" id="PTHR43662:SF7">
    <property type="entry name" value="DUF1996 DOMAIN-CONTAINING PROTEIN"/>
    <property type="match status" value="1"/>
</dbReference>
<dbReference type="PANTHER" id="PTHR43662">
    <property type="match status" value="1"/>
</dbReference>
<feature type="compositionally biased region" description="Low complexity" evidence="1">
    <location>
        <begin position="386"/>
        <end position="406"/>
    </location>
</feature>
<sequence>MNRFFSLPAILSPKMLNSLALLSLFALEVSAFWRLPCRQSLTVERIDPLTSFGLAGEHVHTIHGGNKFSQSSLEEDLLKSTCSSCQVKQDRSAYWTPVLYFQDEAGNFNIVNQTGGMLVYYLPRGENVKAFPDGFRIIAGDPTLRNFPYKDVEKSLWTAQDMTEDALRQKAIGFNCLNYHLPAQAALGMKTIPENLSCRDGLRAEVFFPSCWNGKDLDSPDHRDHMRYPSLMDDGDCPKGFGTRLVSLFFETIWDVDKFGGQKGRFVFSTGDPTGSGYHGDFMNAWDRKVLQEAIDVCTSPSGVIDECKVFDLYTEGEMQQCTIKRTIKEDVFGPLKKLPGCNPVTKGPESATKDGCPGEGPKNGNQIPYPSKPKDTEGGGPPELPSISPSSPPAKTSKAPVSPAPQDNPKKHDVGIAATTSDPYLVIVTVTETVTPFATTVTVPGQGTPTPKQMKRGLHNHRRFGGGHHKH</sequence>
<dbReference type="InterPro" id="IPR018535">
    <property type="entry name" value="DUF1996"/>
</dbReference>
<feature type="region of interest" description="Disordered" evidence="1">
    <location>
        <begin position="339"/>
        <end position="416"/>
    </location>
</feature>
<dbReference type="AlphaFoldDB" id="A0A292PZL7"/>
<evidence type="ECO:0000259" key="2">
    <source>
        <dbReference type="Pfam" id="PF09362"/>
    </source>
</evidence>
<dbReference type="EMBL" id="LN891010">
    <property type="protein sequence ID" value="CUS11857.1"/>
    <property type="molecule type" value="Genomic_DNA"/>
</dbReference>
<feature type="domain" description="DUF1996" evidence="2">
    <location>
        <begin position="47"/>
        <end position="286"/>
    </location>
</feature>
<organism evidence="3 4">
    <name type="scientific">Tuber aestivum</name>
    <name type="common">summer truffle</name>
    <dbReference type="NCBI Taxonomy" id="59557"/>
    <lineage>
        <taxon>Eukaryota</taxon>
        <taxon>Fungi</taxon>
        <taxon>Dikarya</taxon>
        <taxon>Ascomycota</taxon>
        <taxon>Pezizomycotina</taxon>
        <taxon>Pezizomycetes</taxon>
        <taxon>Pezizales</taxon>
        <taxon>Tuberaceae</taxon>
        <taxon>Tuber</taxon>
    </lineage>
</organism>
<feature type="compositionally biased region" description="Basic residues" evidence="1">
    <location>
        <begin position="454"/>
        <end position="472"/>
    </location>
</feature>
<feature type="region of interest" description="Disordered" evidence="1">
    <location>
        <begin position="444"/>
        <end position="472"/>
    </location>
</feature>
<evidence type="ECO:0000313" key="4">
    <source>
        <dbReference type="Proteomes" id="UP001412239"/>
    </source>
</evidence>
<gene>
    <name evidence="3" type="ORF">GSTUAT00004040001</name>
</gene>
<proteinExistence type="predicted"/>
<evidence type="ECO:0000313" key="3">
    <source>
        <dbReference type="EMBL" id="CUS11857.1"/>
    </source>
</evidence>
<reference evidence="3" key="1">
    <citation type="submission" date="2015-10" db="EMBL/GenBank/DDBJ databases">
        <authorList>
            <person name="Regsiter A."/>
            <person name="william w."/>
        </authorList>
    </citation>
    <scope>NUCLEOTIDE SEQUENCE</scope>
    <source>
        <strain evidence="3">Montdore</strain>
    </source>
</reference>
<dbReference type="Proteomes" id="UP001412239">
    <property type="component" value="Unassembled WGS sequence"/>
</dbReference>
<accession>A0A292PZL7</accession>
<keyword evidence="4" id="KW-1185">Reference proteome</keyword>